<proteinExistence type="inferred from homology"/>
<evidence type="ECO:0000256" key="6">
    <source>
        <dbReference type="ARBA" id="ARBA00022840"/>
    </source>
</evidence>
<dbReference type="Pfam" id="PF00069">
    <property type="entry name" value="Pkinase"/>
    <property type="match status" value="1"/>
</dbReference>
<dbReference type="PROSITE" id="PS50011">
    <property type="entry name" value="PROTEIN_KINASE_DOM"/>
    <property type="match status" value="1"/>
</dbReference>
<gene>
    <name evidence="11" type="primary">LOC106476570</name>
</gene>
<feature type="domain" description="Protein kinase" evidence="9">
    <location>
        <begin position="58"/>
        <end position="124"/>
    </location>
</feature>
<feature type="binding site" evidence="7">
    <location>
        <position position="88"/>
    </location>
    <ligand>
        <name>ATP</name>
        <dbReference type="ChEBI" id="CHEBI:30616"/>
    </ligand>
</feature>
<feature type="compositionally biased region" description="Polar residues" evidence="8">
    <location>
        <begin position="1"/>
        <end position="15"/>
    </location>
</feature>
<keyword evidence="6 7" id="KW-0067">ATP-binding</keyword>
<comment type="similarity">
    <text evidence="1">Belongs to the protein kinase superfamily. CMGC Ser/Thr protein kinase family. GSK-3 subfamily.</text>
</comment>
<evidence type="ECO:0000256" key="3">
    <source>
        <dbReference type="ARBA" id="ARBA00022679"/>
    </source>
</evidence>
<keyword evidence="5" id="KW-0418">Kinase</keyword>
<evidence type="ECO:0000259" key="9">
    <source>
        <dbReference type="PROSITE" id="PS50011"/>
    </source>
</evidence>
<evidence type="ECO:0000256" key="2">
    <source>
        <dbReference type="ARBA" id="ARBA00022527"/>
    </source>
</evidence>
<dbReference type="InterPro" id="IPR050591">
    <property type="entry name" value="GSK-3"/>
</dbReference>
<dbReference type="InterPro" id="IPR000719">
    <property type="entry name" value="Prot_kinase_dom"/>
</dbReference>
<evidence type="ECO:0000256" key="7">
    <source>
        <dbReference type="PROSITE-ProRule" id="PRU10141"/>
    </source>
</evidence>
<dbReference type="Proteomes" id="UP000694941">
    <property type="component" value="Unplaced"/>
</dbReference>
<feature type="region of interest" description="Disordered" evidence="8">
    <location>
        <begin position="1"/>
        <end position="54"/>
    </location>
</feature>
<evidence type="ECO:0000256" key="8">
    <source>
        <dbReference type="SAM" id="MobiDB-lite"/>
    </source>
</evidence>
<dbReference type="SUPFAM" id="SSF56112">
    <property type="entry name" value="Protein kinase-like (PK-like)"/>
    <property type="match status" value="1"/>
</dbReference>
<evidence type="ECO:0000256" key="4">
    <source>
        <dbReference type="ARBA" id="ARBA00022741"/>
    </source>
</evidence>
<keyword evidence="2" id="KW-0723">Serine/threonine-protein kinase</keyword>
<dbReference type="PANTHER" id="PTHR24057:SF0">
    <property type="entry name" value="PROTEIN KINASE SHAGGY-RELATED"/>
    <property type="match status" value="1"/>
</dbReference>
<organism evidence="10 11">
    <name type="scientific">Limulus polyphemus</name>
    <name type="common">Atlantic horseshoe crab</name>
    <dbReference type="NCBI Taxonomy" id="6850"/>
    <lineage>
        <taxon>Eukaryota</taxon>
        <taxon>Metazoa</taxon>
        <taxon>Ecdysozoa</taxon>
        <taxon>Arthropoda</taxon>
        <taxon>Chelicerata</taxon>
        <taxon>Merostomata</taxon>
        <taxon>Xiphosura</taxon>
        <taxon>Limulidae</taxon>
        <taxon>Limulus</taxon>
    </lineage>
</organism>
<reference evidence="11" key="1">
    <citation type="submission" date="2025-08" db="UniProtKB">
        <authorList>
            <consortium name="RefSeq"/>
        </authorList>
    </citation>
    <scope>IDENTIFICATION</scope>
    <source>
        <tissue evidence="11">Muscle</tissue>
    </source>
</reference>
<keyword evidence="3" id="KW-0808">Transferase</keyword>
<feature type="non-terminal residue" evidence="11">
    <location>
        <position position="124"/>
    </location>
</feature>
<sequence length="124" mass="14101">MSGRPRTTSFTDGNKQQQQQQQHPSFPGIKISSKDGGKVTTVLATPGQGPDRPQEVSYTDMKVIGNGSFGVVYQARLVDTGEMVAIKKVLQDKRFKNRELQIMRRLHHCNIVKLKYFFYSRGER</sequence>
<dbReference type="PANTHER" id="PTHR24057">
    <property type="entry name" value="GLYCOGEN SYNTHASE KINASE-3 ALPHA"/>
    <property type="match status" value="1"/>
</dbReference>
<dbReference type="InterPro" id="IPR017441">
    <property type="entry name" value="Protein_kinase_ATP_BS"/>
</dbReference>
<evidence type="ECO:0000313" key="11">
    <source>
        <dbReference type="RefSeq" id="XP_013792669.1"/>
    </source>
</evidence>
<dbReference type="PROSITE" id="PS00107">
    <property type="entry name" value="PROTEIN_KINASE_ATP"/>
    <property type="match status" value="1"/>
</dbReference>
<name>A0ABM1C1N3_LIMPO</name>
<dbReference type="Gene3D" id="3.30.200.20">
    <property type="entry name" value="Phosphorylase Kinase, domain 1"/>
    <property type="match status" value="1"/>
</dbReference>
<keyword evidence="10" id="KW-1185">Reference proteome</keyword>
<keyword evidence="4 7" id="KW-0547">Nucleotide-binding</keyword>
<dbReference type="InterPro" id="IPR011009">
    <property type="entry name" value="Kinase-like_dom_sf"/>
</dbReference>
<evidence type="ECO:0000256" key="5">
    <source>
        <dbReference type="ARBA" id="ARBA00022777"/>
    </source>
</evidence>
<accession>A0ABM1C1N3</accession>
<evidence type="ECO:0000313" key="10">
    <source>
        <dbReference type="Proteomes" id="UP000694941"/>
    </source>
</evidence>
<dbReference type="RefSeq" id="XP_013792669.1">
    <property type="nucleotide sequence ID" value="XM_013937215.1"/>
</dbReference>
<evidence type="ECO:0000256" key="1">
    <source>
        <dbReference type="ARBA" id="ARBA00005527"/>
    </source>
</evidence>
<dbReference type="GeneID" id="106476570"/>
<protein>
    <submittedName>
        <fullName evidence="11">Glycogen synthase kinase-3 beta-like</fullName>
    </submittedName>
</protein>